<feature type="region of interest" description="Disordered" evidence="1">
    <location>
        <begin position="1"/>
        <end position="242"/>
    </location>
</feature>
<organism evidence="2 3">
    <name type="scientific">Crepidotus variabilis</name>
    <dbReference type="NCBI Taxonomy" id="179855"/>
    <lineage>
        <taxon>Eukaryota</taxon>
        <taxon>Fungi</taxon>
        <taxon>Dikarya</taxon>
        <taxon>Basidiomycota</taxon>
        <taxon>Agaricomycotina</taxon>
        <taxon>Agaricomycetes</taxon>
        <taxon>Agaricomycetidae</taxon>
        <taxon>Agaricales</taxon>
        <taxon>Agaricineae</taxon>
        <taxon>Crepidotaceae</taxon>
        <taxon>Crepidotus</taxon>
    </lineage>
</organism>
<evidence type="ECO:0000256" key="1">
    <source>
        <dbReference type="SAM" id="MobiDB-lite"/>
    </source>
</evidence>
<proteinExistence type="predicted"/>
<accession>A0A9P6JT98</accession>
<gene>
    <name evidence="2" type="ORF">CPB83DRAFT_846531</name>
</gene>
<reference evidence="2" key="1">
    <citation type="submission" date="2020-11" db="EMBL/GenBank/DDBJ databases">
        <authorList>
            <consortium name="DOE Joint Genome Institute"/>
            <person name="Ahrendt S."/>
            <person name="Riley R."/>
            <person name="Andreopoulos W."/>
            <person name="Labutti K."/>
            <person name="Pangilinan J."/>
            <person name="Ruiz-Duenas F.J."/>
            <person name="Barrasa J.M."/>
            <person name="Sanchez-Garcia M."/>
            <person name="Camarero S."/>
            <person name="Miyauchi S."/>
            <person name="Serrano A."/>
            <person name="Linde D."/>
            <person name="Babiker R."/>
            <person name="Drula E."/>
            <person name="Ayuso-Fernandez I."/>
            <person name="Pacheco R."/>
            <person name="Padilla G."/>
            <person name="Ferreira P."/>
            <person name="Barriuso J."/>
            <person name="Kellner H."/>
            <person name="Castanera R."/>
            <person name="Alfaro M."/>
            <person name="Ramirez L."/>
            <person name="Pisabarro A.G."/>
            <person name="Kuo A."/>
            <person name="Tritt A."/>
            <person name="Lipzen A."/>
            <person name="He G."/>
            <person name="Yan M."/>
            <person name="Ng V."/>
            <person name="Cullen D."/>
            <person name="Martin F."/>
            <person name="Rosso M.-N."/>
            <person name="Henrissat B."/>
            <person name="Hibbett D."/>
            <person name="Martinez A.T."/>
            <person name="Grigoriev I.V."/>
        </authorList>
    </citation>
    <scope>NUCLEOTIDE SEQUENCE</scope>
    <source>
        <strain evidence="2">CBS 506.95</strain>
    </source>
</reference>
<sequence length="932" mass="103589">MEDNGVESLLAQNTPVKSTLSEGAPGLSTPQERDSQAIGESNGDHKTDKPGDIWTGSVTPKVTKTYGKKNKSRARDRTNVSTSKPSTSRLPRTHSSAALRGEIPKETPISKSTRKKRNRSPSPAAPKPAKHHRTPSAPVKGSNSTSNSREVKRPRKPTVHRTSTEPTKKQSTVEYTLHLDSDLSDIDTSLSRSRTPKSDVEITKGPTPPPPSFPFQGTSKSTGSMSRLTKVHPPKFRSKQSGSSNRLTALVWVLIDAKTDRASENGQDMIWWPGKILSKDLSDDPLKVQLLNRKSILVSSPNQEKILSWLDSNDKQRFKEPTFHNPKVESPRRKFKGEGSGQDNLERSWWAAVGKTGEDAEDSDELPDVQDMFTRTSTASISISSRAMSEDIIIDPIPSTTQEVWEDPGPDTSLGIPGELVFARNKDALRGKDAAMTVEHWAAKILEYIPSTKRNKLGMYKVLWMTGEMQNLKRNWFYDMGQPEFFTCKLGQIDSSGGAAQEADISECDPLQRSLSPEPAPDPPTGAKFLVLSLRQQFAYVKPILSSILKNEYPPLKEVQAEYFSGAKTRNWTEHGSRRGSMTDDHVETLLVYMTEWVLRPKHGNRVAREETATPLPKQELPENSKAEIVAQVEEVKVMKDVDENMDKLEDGPSEPLAQPLEQISEIKVTEERDGKMDNIQDGPSELSAQLSARADATVGRKDSAEPELNDGSRSSSPPMTEAMSSPGPLPPSSSFISIAESNDSFVLDPTERDEVNDTMSIEPLEVPESSLTKIVATIEATSEETSNLMMVDDNTKIFSTPPVASFDGAQQLQHDEPLPVPRPTVPRQYGSVEYESLHPRKKILYISDVLLVELVRQILLWRAAERTSSELLDPEEEQKLFDLGEPLLEADWVEHLMRMRMSRTGDNLDSTSTKGGGRFRARKPVNYREKK</sequence>
<name>A0A9P6JT98_9AGAR</name>
<feature type="compositionally biased region" description="Basic and acidic residues" evidence="1">
    <location>
        <begin position="318"/>
        <end position="332"/>
    </location>
</feature>
<dbReference type="AlphaFoldDB" id="A0A9P6JT98"/>
<evidence type="ECO:0000313" key="2">
    <source>
        <dbReference type="EMBL" id="KAF9532877.1"/>
    </source>
</evidence>
<protein>
    <submittedName>
        <fullName evidence="2">Uncharacterized protein</fullName>
    </submittedName>
</protein>
<feature type="compositionally biased region" description="Polar residues" evidence="1">
    <location>
        <begin position="10"/>
        <end position="21"/>
    </location>
</feature>
<keyword evidence="3" id="KW-1185">Reference proteome</keyword>
<feature type="region of interest" description="Disordered" evidence="1">
    <location>
        <begin position="692"/>
        <end position="737"/>
    </location>
</feature>
<dbReference type="OrthoDB" id="2505887at2759"/>
<feature type="region of interest" description="Disordered" evidence="1">
    <location>
        <begin position="905"/>
        <end position="932"/>
    </location>
</feature>
<dbReference type="EMBL" id="MU157830">
    <property type="protein sequence ID" value="KAF9532877.1"/>
    <property type="molecule type" value="Genomic_DNA"/>
</dbReference>
<evidence type="ECO:0000313" key="3">
    <source>
        <dbReference type="Proteomes" id="UP000807306"/>
    </source>
</evidence>
<feature type="region of interest" description="Disordered" evidence="1">
    <location>
        <begin position="318"/>
        <end position="347"/>
    </location>
</feature>
<comment type="caution">
    <text evidence="2">The sequence shown here is derived from an EMBL/GenBank/DDBJ whole genome shotgun (WGS) entry which is preliminary data.</text>
</comment>
<feature type="compositionally biased region" description="Polar residues" evidence="1">
    <location>
        <begin position="79"/>
        <end position="96"/>
    </location>
</feature>
<feature type="compositionally biased region" description="Basic and acidic residues" evidence="1">
    <location>
        <begin position="42"/>
        <end position="51"/>
    </location>
</feature>
<feature type="compositionally biased region" description="Polar residues" evidence="1">
    <location>
        <begin position="905"/>
        <end position="914"/>
    </location>
</feature>
<dbReference type="Proteomes" id="UP000807306">
    <property type="component" value="Unassembled WGS sequence"/>
</dbReference>
<feature type="compositionally biased region" description="Basic residues" evidence="1">
    <location>
        <begin position="229"/>
        <end position="238"/>
    </location>
</feature>